<protein>
    <submittedName>
        <fullName evidence="1">Uncharacterized protein</fullName>
    </submittedName>
</protein>
<dbReference type="AlphaFoldDB" id="A0A0F9AT02"/>
<feature type="non-terminal residue" evidence="1">
    <location>
        <position position="56"/>
    </location>
</feature>
<gene>
    <name evidence="1" type="ORF">LCGC14_2812010</name>
</gene>
<organism evidence="1">
    <name type="scientific">marine sediment metagenome</name>
    <dbReference type="NCBI Taxonomy" id="412755"/>
    <lineage>
        <taxon>unclassified sequences</taxon>
        <taxon>metagenomes</taxon>
        <taxon>ecological metagenomes</taxon>
    </lineage>
</organism>
<comment type="caution">
    <text evidence="1">The sequence shown here is derived from an EMBL/GenBank/DDBJ whole genome shotgun (WGS) entry which is preliminary data.</text>
</comment>
<evidence type="ECO:0000313" key="1">
    <source>
        <dbReference type="EMBL" id="KKK81579.1"/>
    </source>
</evidence>
<sequence length="56" mass="6372">MGPKVVELTVADKPLCEELYPDTEIELRNPYNYVGAKLPYEDGELDGIFTHFILTN</sequence>
<proteinExistence type="predicted"/>
<dbReference type="EMBL" id="LAZR01053058">
    <property type="protein sequence ID" value="KKK81579.1"/>
    <property type="molecule type" value="Genomic_DNA"/>
</dbReference>
<name>A0A0F9AT02_9ZZZZ</name>
<accession>A0A0F9AT02</accession>
<reference evidence="1" key="1">
    <citation type="journal article" date="2015" name="Nature">
        <title>Complex archaea that bridge the gap between prokaryotes and eukaryotes.</title>
        <authorList>
            <person name="Spang A."/>
            <person name="Saw J.H."/>
            <person name="Jorgensen S.L."/>
            <person name="Zaremba-Niedzwiedzka K."/>
            <person name="Martijn J."/>
            <person name="Lind A.E."/>
            <person name="van Eijk R."/>
            <person name="Schleper C."/>
            <person name="Guy L."/>
            <person name="Ettema T.J."/>
        </authorList>
    </citation>
    <scope>NUCLEOTIDE SEQUENCE</scope>
</reference>